<accession>A0A4Y8VS26</accession>
<dbReference type="Pfam" id="PF14092">
    <property type="entry name" value="DUF4270"/>
    <property type="match status" value="1"/>
</dbReference>
<sequence length="482" mass="54320">MKFFKYTALIMAAFSMVACDDTTDMIGSSITNNVDKLTVTDATYNVITNSLAAGSVLSKTNNGIIGKVKDPETKAYLEADYMAQLAPLSSFDIDTLKYIKDANNGVLKADSCFLLVSYQSTYGDTLAPMKVTAYEMTKAMSEDRNYYSDYDPMAEGYVSKDNLHSSATYTLSKSKGYFKIYFNKPFTKNGVQYDNYGTYIMQNYEKHPEYFKSNYEFMKNICPGFYIKHEGGIGNVADIWNTELQFYWTRKKTVKASDGVTDSTVVSSGFNRFDGTEEVLQTNRITNDQDRINELATDESCTYLKSPAGIFTEVTLPVEDIIKDHEKDTLNTATVMFPRINNVDENNAYNFDTPQTVLLLPKDSLKSFFENGDIIDNRTSFYATYNTINKNTYTFSNISNLITAMYKNKGKSENWNKAVLVPITITTVTENSSTVISKMTHCMSLTSTRLVKGTDVYETKDGKRVPAGPIQIKVIYSKFKEN</sequence>
<dbReference type="AlphaFoldDB" id="A0A4Y8VS26"/>
<dbReference type="Proteomes" id="UP000297872">
    <property type="component" value="Unassembled WGS sequence"/>
</dbReference>
<reference evidence="2 3" key="1">
    <citation type="submission" date="2019-02" db="EMBL/GenBank/DDBJ databases">
        <title>Draft Genome Sequence of the Prevotella sp. BCRC 81118, Isolated from Human Feces.</title>
        <authorList>
            <person name="Huang C.-H."/>
        </authorList>
    </citation>
    <scope>NUCLEOTIDE SEQUENCE [LARGE SCALE GENOMIC DNA]</scope>
    <source>
        <strain evidence="2 3">BCRC 81118</strain>
    </source>
</reference>
<comment type="caution">
    <text evidence="2">The sequence shown here is derived from an EMBL/GenBank/DDBJ whole genome shotgun (WGS) entry which is preliminary data.</text>
</comment>
<dbReference type="PROSITE" id="PS51257">
    <property type="entry name" value="PROKAR_LIPOPROTEIN"/>
    <property type="match status" value="1"/>
</dbReference>
<dbReference type="GeneID" id="302994398"/>
<feature type="chain" id="PRO_5021326707" evidence="1">
    <location>
        <begin position="21"/>
        <end position="482"/>
    </location>
</feature>
<organism evidence="2 3">
    <name type="scientific">Segatella hominis</name>
    <dbReference type="NCBI Taxonomy" id="2518605"/>
    <lineage>
        <taxon>Bacteria</taxon>
        <taxon>Pseudomonadati</taxon>
        <taxon>Bacteroidota</taxon>
        <taxon>Bacteroidia</taxon>
        <taxon>Bacteroidales</taxon>
        <taxon>Prevotellaceae</taxon>
        <taxon>Segatella</taxon>
    </lineage>
</organism>
<evidence type="ECO:0000313" key="2">
    <source>
        <dbReference type="EMBL" id="TFH83402.1"/>
    </source>
</evidence>
<dbReference type="EMBL" id="SGVY01000006">
    <property type="protein sequence ID" value="TFH83402.1"/>
    <property type="molecule type" value="Genomic_DNA"/>
</dbReference>
<dbReference type="RefSeq" id="WP_134842816.1">
    <property type="nucleotide sequence ID" value="NZ_SGVY01000006.1"/>
</dbReference>
<gene>
    <name evidence="2" type="ORF">EXN75_03685</name>
</gene>
<protein>
    <submittedName>
        <fullName evidence="2">DUF4270 domain-containing protein</fullName>
    </submittedName>
</protein>
<dbReference type="OrthoDB" id="1110209at2"/>
<evidence type="ECO:0000256" key="1">
    <source>
        <dbReference type="SAM" id="SignalP"/>
    </source>
</evidence>
<feature type="signal peptide" evidence="1">
    <location>
        <begin position="1"/>
        <end position="20"/>
    </location>
</feature>
<dbReference type="InterPro" id="IPR025366">
    <property type="entry name" value="DUF4270"/>
</dbReference>
<proteinExistence type="predicted"/>
<keyword evidence="1" id="KW-0732">Signal</keyword>
<keyword evidence="3" id="KW-1185">Reference proteome</keyword>
<name>A0A4Y8VS26_9BACT</name>
<evidence type="ECO:0000313" key="3">
    <source>
        <dbReference type="Proteomes" id="UP000297872"/>
    </source>
</evidence>